<proteinExistence type="predicted"/>
<evidence type="ECO:0000313" key="3">
    <source>
        <dbReference type="Proteomes" id="UP001465976"/>
    </source>
</evidence>
<dbReference type="Proteomes" id="UP001465976">
    <property type="component" value="Unassembled WGS sequence"/>
</dbReference>
<feature type="region of interest" description="Disordered" evidence="1">
    <location>
        <begin position="95"/>
        <end position="122"/>
    </location>
</feature>
<sequence length="122" mass="14134">MEHLTIQDISQLSVSPHTAISSLFSFIRISRFLKQEIQMYHKDLSPNDAPNCLPDHVKQFLSASLELEMEDIENAWISLKDVIWNDVEHSLNDGEKEKFERYGKDESEKKADATTTPPIFRK</sequence>
<accession>A0ABR3EN40</accession>
<reference evidence="2 3" key="1">
    <citation type="submission" date="2024-02" db="EMBL/GenBank/DDBJ databases">
        <title>A draft genome for the cacao thread blight pathogen Marasmius crinis-equi.</title>
        <authorList>
            <person name="Cohen S.P."/>
            <person name="Baruah I.K."/>
            <person name="Amoako-Attah I."/>
            <person name="Bukari Y."/>
            <person name="Meinhardt L.W."/>
            <person name="Bailey B.A."/>
        </authorList>
    </citation>
    <scope>NUCLEOTIDE SEQUENCE [LARGE SCALE GENOMIC DNA]</scope>
    <source>
        <strain evidence="2 3">GH-76</strain>
    </source>
</reference>
<feature type="compositionally biased region" description="Polar residues" evidence="1">
    <location>
        <begin position="113"/>
        <end position="122"/>
    </location>
</feature>
<protein>
    <submittedName>
        <fullName evidence="2">Uncharacterized protein</fullName>
    </submittedName>
</protein>
<name>A0ABR3EN40_9AGAR</name>
<organism evidence="2 3">
    <name type="scientific">Marasmius crinis-equi</name>
    <dbReference type="NCBI Taxonomy" id="585013"/>
    <lineage>
        <taxon>Eukaryota</taxon>
        <taxon>Fungi</taxon>
        <taxon>Dikarya</taxon>
        <taxon>Basidiomycota</taxon>
        <taxon>Agaricomycotina</taxon>
        <taxon>Agaricomycetes</taxon>
        <taxon>Agaricomycetidae</taxon>
        <taxon>Agaricales</taxon>
        <taxon>Marasmiineae</taxon>
        <taxon>Marasmiaceae</taxon>
        <taxon>Marasmius</taxon>
    </lineage>
</organism>
<feature type="compositionally biased region" description="Basic and acidic residues" evidence="1">
    <location>
        <begin position="95"/>
        <end position="112"/>
    </location>
</feature>
<keyword evidence="3" id="KW-1185">Reference proteome</keyword>
<comment type="caution">
    <text evidence="2">The sequence shown here is derived from an EMBL/GenBank/DDBJ whole genome shotgun (WGS) entry which is preliminary data.</text>
</comment>
<gene>
    <name evidence="2" type="ORF">V5O48_017809</name>
</gene>
<evidence type="ECO:0000313" key="2">
    <source>
        <dbReference type="EMBL" id="KAL0564245.1"/>
    </source>
</evidence>
<evidence type="ECO:0000256" key="1">
    <source>
        <dbReference type="SAM" id="MobiDB-lite"/>
    </source>
</evidence>
<dbReference type="EMBL" id="JBAHYK010002905">
    <property type="protein sequence ID" value="KAL0564245.1"/>
    <property type="molecule type" value="Genomic_DNA"/>
</dbReference>